<gene>
    <name evidence="1" type="ORF">F2P81_005798</name>
</gene>
<dbReference type="Proteomes" id="UP000438429">
    <property type="component" value="Unassembled WGS sequence"/>
</dbReference>
<organism evidence="1 2">
    <name type="scientific">Scophthalmus maximus</name>
    <name type="common">Turbot</name>
    <name type="synonym">Psetta maxima</name>
    <dbReference type="NCBI Taxonomy" id="52904"/>
    <lineage>
        <taxon>Eukaryota</taxon>
        <taxon>Metazoa</taxon>
        <taxon>Chordata</taxon>
        <taxon>Craniata</taxon>
        <taxon>Vertebrata</taxon>
        <taxon>Euteleostomi</taxon>
        <taxon>Actinopterygii</taxon>
        <taxon>Neopterygii</taxon>
        <taxon>Teleostei</taxon>
        <taxon>Neoteleostei</taxon>
        <taxon>Acanthomorphata</taxon>
        <taxon>Carangaria</taxon>
        <taxon>Pleuronectiformes</taxon>
        <taxon>Pleuronectoidei</taxon>
        <taxon>Scophthalmidae</taxon>
        <taxon>Scophthalmus</taxon>
    </lineage>
</organism>
<dbReference type="EMBL" id="VEVO01000005">
    <property type="protein sequence ID" value="KAF0042266.1"/>
    <property type="molecule type" value="Genomic_DNA"/>
</dbReference>
<sequence>MKAEELIGAIIFESPPLNGGRVKERMANRGTLVVSLSFAYMDTATWVSQWNNDNIQSPVSLFCQLATWKHCQLAY</sequence>
<dbReference type="AlphaFoldDB" id="A0A6A4T434"/>
<evidence type="ECO:0000313" key="2">
    <source>
        <dbReference type="Proteomes" id="UP000438429"/>
    </source>
</evidence>
<comment type="caution">
    <text evidence="1">The sequence shown here is derived from an EMBL/GenBank/DDBJ whole genome shotgun (WGS) entry which is preliminary data.</text>
</comment>
<evidence type="ECO:0000313" key="1">
    <source>
        <dbReference type="EMBL" id="KAF0042266.1"/>
    </source>
</evidence>
<accession>A0A6A4T434</accession>
<reference evidence="1 2" key="1">
    <citation type="submission" date="2019-06" db="EMBL/GenBank/DDBJ databases">
        <title>Draft genomes of female and male turbot (Scophthalmus maximus).</title>
        <authorList>
            <person name="Xu H."/>
            <person name="Xu X.-W."/>
            <person name="Shao C."/>
            <person name="Chen S."/>
        </authorList>
    </citation>
    <scope>NUCLEOTIDE SEQUENCE [LARGE SCALE GENOMIC DNA]</scope>
    <source>
        <strain evidence="1">Ysfricsl-2016a</strain>
        <tissue evidence="1">Blood</tissue>
    </source>
</reference>
<protein>
    <submittedName>
        <fullName evidence="1">Uncharacterized protein</fullName>
    </submittedName>
</protein>
<proteinExistence type="predicted"/>
<name>A0A6A4T434_SCOMX</name>